<evidence type="ECO:0000313" key="2">
    <source>
        <dbReference type="Proteomes" id="UP000799755"/>
    </source>
</evidence>
<evidence type="ECO:0000313" key="1">
    <source>
        <dbReference type="EMBL" id="KAF2465282.1"/>
    </source>
</evidence>
<name>A0ACB6QFZ7_9PLEO</name>
<sequence>MSDTCPFLQLPLELREEIYSYYFDPASRLSPGELGGVQYKFEFSLYRVSKQVYTEAQTVFRRRNVFVRIETPWSEAVKHIAHDNFVPIVAAANRDLFRYHHGLISINAPALDDLHAIIILVDDLHLFAQVWYYSALNWPNLNEHLRVTFVLQDPYYSADPKPIPIVLQKRLLLPFENVKGLYEVEVQGYDEGVKLELERRMAIPYDSVQACCERSTAFMESGDRAMAEGRPDQALQLYVKALHAIHIIVDGRTRRVLADNFFHSAIESGRYSGQTGITVRIILRIKLVSRTINAYLKRQQWEEAAFWGLRSIKIMREAMDTEFEDFLAQFVGAFDVGLIYLRTAVAFRKMEDSKSEELKQYKDEDVASSRELFPIAIKYLQGPHQRLIRKELDENHVELDRLPFIDDAASEVDSLAPMNQEDAESPYTCYLVSHYVLSTPNFSSLDKYLFHNIVENGMTFEGCPRGAHAIHHGSQDTVSECATRGFFLAYKEESASVLSLTSNSLYLPRLLTTTSQHSVQIEKKKSIAADSGLRHRVFKCSALFLVHIRPAKTQRREVSLLKELRKIGFRRAVTWGVRSEKAVSCVKLPPLIIWTGICQPRKQLQPIATSMLFIVRALNWEVGSHGPLRYVASPVQMFLAAFGPLEGQYNHQFLNPYFSPYFSAETKAIDLGLQ</sequence>
<organism evidence="1 2">
    <name type="scientific">Lindgomyces ingoldianus</name>
    <dbReference type="NCBI Taxonomy" id="673940"/>
    <lineage>
        <taxon>Eukaryota</taxon>
        <taxon>Fungi</taxon>
        <taxon>Dikarya</taxon>
        <taxon>Ascomycota</taxon>
        <taxon>Pezizomycotina</taxon>
        <taxon>Dothideomycetes</taxon>
        <taxon>Pleosporomycetidae</taxon>
        <taxon>Pleosporales</taxon>
        <taxon>Lindgomycetaceae</taxon>
        <taxon>Lindgomyces</taxon>
    </lineage>
</organism>
<accession>A0ACB6QFZ7</accession>
<dbReference type="EMBL" id="MU003530">
    <property type="protein sequence ID" value="KAF2465282.1"/>
    <property type="molecule type" value="Genomic_DNA"/>
</dbReference>
<comment type="caution">
    <text evidence="1">The sequence shown here is derived from an EMBL/GenBank/DDBJ whole genome shotgun (WGS) entry which is preliminary data.</text>
</comment>
<protein>
    <submittedName>
        <fullName evidence="1">Uncharacterized protein</fullName>
    </submittedName>
</protein>
<dbReference type="Proteomes" id="UP000799755">
    <property type="component" value="Unassembled WGS sequence"/>
</dbReference>
<reference evidence="1" key="1">
    <citation type="journal article" date="2020" name="Stud. Mycol.">
        <title>101 Dothideomycetes genomes: a test case for predicting lifestyles and emergence of pathogens.</title>
        <authorList>
            <person name="Haridas S."/>
            <person name="Albert R."/>
            <person name="Binder M."/>
            <person name="Bloem J."/>
            <person name="Labutti K."/>
            <person name="Salamov A."/>
            <person name="Andreopoulos B."/>
            <person name="Baker S."/>
            <person name="Barry K."/>
            <person name="Bills G."/>
            <person name="Bluhm B."/>
            <person name="Cannon C."/>
            <person name="Castanera R."/>
            <person name="Culley D."/>
            <person name="Daum C."/>
            <person name="Ezra D."/>
            <person name="Gonzalez J."/>
            <person name="Henrissat B."/>
            <person name="Kuo A."/>
            <person name="Liang C."/>
            <person name="Lipzen A."/>
            <person name="Lutzoni F."/>
            <person name="Magnuson J."/>
            <person name="Mondo S."/>
            <person name="Nolan M."/>
            <person name="Ohm R."/>
            <person name="Pangilinan J."/>
            <person name="Park H.-J."/>
            <person name="Ramirez L."/>
            <person name="Alfaro M."/>
            <person name="Sun H."/>
            <person name="Tritt A."/>
            <person name="Yoshinaga Y."/>
            <person name="Zwiers L.-H."/>
            <person name="Turgeon B."/>
            <person name="Goodwin S."/>
            <person name="Spatafora J."/>
            <person name="Crous P."/>
            <person name="Grigoriev I."/>
        </authorList>
    </citation>
    <scope>NUCLEOTIDE SEQUENCE</scope>
    <source>
        <strain evidence="1">ATCC 200398</strain>
    </source>
</reference>
<keyword evidence="2" id="KW-1185">Reference proteome</keyword>
<proteinExistence type="predicted"/>
<gene>
    <name evidence="1" type="ORF">BDR25DRAFT_396286</name>
</gene>